<dbReference type="InterPro" id="IPR005467">
    <property type="entry name" value="His_kinase_dom"/>
</dbReference>
<dbReference type="EMBL" id="JAEQNE010000002">
    <property type="protein sequence ID" value="MBL0391217.1"/>
    <property type="molecule type" value="Genomic_DNA"/>
</dbReference>
<dbReference type="InterPro" id="IPR036890">
    <property type="entry name" value="HATPase_C_sf"/>
</dbReference>
<evidence type="ECO:0000256" key="13">
    <source>
        <dbReference type="ARBA" id="ARBA00023136"/>
    </source>
</evidence>
<accession>A0A937CTQ5</accession>
<dbReference type="GO" id="GO:0005886">
    <property type="term" value="C:plasma membrane"/>
    <property type="evidence" value="ECO:0007669"/>
    <property type="project" value="UniProtKB-SubCell"/>
</dbReference>
<dbReference type="GO" id="GO:0000155">
    <property type="term" value="F:phosphorelay sensor kinase activity"/>
    <property type="evidence" value="ECO:0007669"/>
    <property type="project" value="InterPro"/>
</dbReference>
<evidence type="ECO:0000256" key="14">
    <source>
        <dbReference type="RuleBase" id="RU364088"/>
    </source>
</evidence>
<dbReference type="GO" id="GO:0005524">
    <property type="term" value="F:ATP binding"/>
    <property type="evidence" value="ECO:0007669"/>
    <property type="project" value="UniProtKB-KW"/>
</dbReference>
<keyword evidence="5" id="KW-0597">Phosphoprotein</keyword>
<dbReference type="Gene3D" id="3.30.565.10">
    <property type="entry name" value="Histidine kinase-like ATPase, C-terminal domain"/>
    <property type="match status" value="1"/>
</dbReference>
<evidence type="ECO:0000256" key="3">
    <source>
        <dbReference type="ARBA" id="ARBA00022475"/>
    </source>
</evidence>
<keyword evidence="7 14" id="KW-0812">Transmembrane</keyword>
<dbReference type="InterPro" id="IPR050428">
    <property type="entry name" value="TCS_sensor_his_kinase"/>
</dbReference>
<keyword evidence="4 14" id="KW-0997">Cell inner membrane</keyword>
<dbReference type="AlphaFoldDB" id="A0A937CTQ5"/>
<dbReference type="Pfam" id="PF02518">
    <property type="entry name" value="HATPase_c"/>
    <property type="match status" value="1"/>
</dbReference>
<evidence type="ECO:0000256" key="8">
    <source>
        <dbReference type="ARBA" id="ARBA00022741"/>
    </source>
</evidence>
<keyword evidence="8 14" id="KW-0547">Nucleotide-binding</keyword>
<dbReference type="Gene3D" id="1.10.287.130">
    <property type="match status" value="1"/>
</dbReference>
<keyword evidence="12 14" id="KW-0902">Two-component regulatory system</keyword>
<evidence type="ECO:0000256" key="10">
    <source>
        <dbReference type="ARBA" id="ARBA00022840"/>
    </source>
</evidence>
<dbReference type="Pfam" id="PF00512">
    <property type="entry name" value="HisKA"/>
    <property type="match status" value="1"/>
</dbReference>
<evidence type="ECO:0000256" key="5">
    <source>
        <dbReference type="ARBA" id="ARBA00022553"/>
    </source>
</evidence>
<feature type="region of interest" description="Disordered" evidence="15">
    <location>
        <begin position="464"/>
        <end position="483"/>
    </location>
</feature>
<evidence type="ECO:0000256" key="1">
    <source>
        <dbReference type="ARBA" id="ARBA00000085"/>
    </source>
</evidence>
<dbReference type="InterPro" id="IPR003594">
    <property type="entry name" value="HATPase_dom"/>
</dbReference>
<dbReference type="PANTHER" id="PTHR45436">
    <property type="entry name" value="SENSOR HISTIDINE KINASE YKOH"/>
    <property type="match status" value="1"/>
</dbReference>
<dbReference type="Proteomes" id="UP000599109">
    <property type="component" value="Unassembled WGS sequence"/>
</dbReference>
<evidence type="ECO:0000256" key="12">
    <source>
        <dbReference type="ARBA" id="ARBA00023012"/>
    </source>
</evidence>
<protein>
    <recommendedName>
        <fullName evidence="14">Sensor protein</fullName>
        <ecNumber evidence="14">2.7.13.3</ecNumber>
    </recommendedName>
</protein>
<evidence type="ECO:0000256" key="7">
    <source>
        <dbReference type="ARBA" id="ARBA00022692"/>
    </source>
</evidence>
<evidence type="ECO:0000259" key="17">
    <source>
        <dbReference type="PROSITE" id="PS50885"/>
    </source>
</evidence>
<dbReference type="SMART" id="SM00304">
    <property type="entry name" value="HAMP"/>
    <property type="match status" value="1"/>
</dbReference>
<dbReference type="SUPFAM" id="SSF55874">
    <property type="entry name" value="ATPase domain of HSP90 chaperone/DNA topoisomerase II/histidine kinase"/>
    <property type="match status" value="1"/>
</dbReference>
<dbReference type="InterPro" id="IPR004358">
    <property type="entry name" value="Sig_transdc_His_kin-like_C"/>
</dbReference>
<dbReference type="Gene3D" id="6.10.340.10">
    <property type="match status" value="1"/>
</dbReference>
<dbReference type="PROSITE" id="PS50885">
    <property type="entry name" value="HAMP"/>
    <property type="match status" value="1"/>
</dbReference>
<dbReference type="SUPFAM" id="SSF158472">
    <property type="entry name" value="HAMP domain-like"/>
    <property type="match status" value="1"/>
</dbReference>
<keyword evidence="11 14" id="KW-1133">Transmembrane helix</keyword>
<comment type="caution">
    <text evidence="18">The sequence shown here is derived from an EMBL/GenBank/DDBJ whole genome shotgun (WGS) entry which is preliminary data.</text>
</comment>
<evidence type="ECO:0000256" key="9">
    <source>
        <dbReference type="ARBA" id="ARBA00022777"/>
    </source>
</evidence>
<dbReference type="InterPro" id="IPR003661">
    <property type="entry name" value="HisK_dim/P_dom"/>
</dbReference>
<dbReference type="FunFam" id="3.30.565.10:FF:000006">
    <property type="entry name" value="Sensor histidine kinase WalK"/>
    <property type="match status" value="1"/>
</dbReference>
<dbReference type="InterPro" id="IPR036097">
    <property type="entry name" value="HisK_dim/P_sf"/>
</dbReference>
<comment type="catalytic activity">
    <reaction evidence="1 14">
        <text>ATP + protein L-histidine = ADP + protein N-phospho-L-histidine.</text>
        <dbReference type="EC" id="2.7.13.3"/>
    </reaction>
</comment>
<evidence type="ECO:0000313" key="19">
    <source>
        <dbReference type="Proteomes" id="UP000599109"/>
    </source>
</evidence>
<evidence type="ECO:0000256" key="4">
    <source>
        <dbReference type="ARBA" id="ARBA00022519"/>
    </source>
</evidence>
<reference evidence="18 19" key="1">
    <citation type="journal article" date="2017" name="Int. J. Syst. Evol. Microbiol.">
        <title>Ramlibacter monticola sp. nov., isolated from forest soil.</title>
        <authorList>
            <person name="Chaudhary D.K."/>
            <person name="Kim J."/>
        </authorList>
    </citation>
    <scope>NUCLEOTIDE SEQUENCE [LARGE SCALE GENOMIC DNA]</scope>
    <source>
        <strain evidence="18 19">KACC 19175</strain>
    </source>
</reference>
<evidence type="ECO:0000256" key="2">
    <source>
        <dbReference type="ARBA" id="ARBA00004429"/>
    </source>
</evidence>
<dbReference type="PANTHER" id="PTHR45436:SF15">
    <property type="entry name" value="SENSOR HISTIDINE KINASE CUSS"/>
    <property type="match status" value="1"/>
</dbReference>
<dbReference type="SMART" id="SM00387">
    <property type="entry name" value="HATPase_c"/>
    <property type="match status" value="1"/>
</dbReference>
<keyword evidence="13 14" id="KW-0472">Membrane</keyword>
<sequence>MRIALATTLFGMVLIVVGLAVGYWSLSRQLDARAAAEMNGRRELVEHLLTEASSIQGLQSSRHRFTDVLIGHDDLYLALEDARTGTLIANYSGPAAEAAPVAGGAPSTAIAGHARPGRGTRVEAMKATLELSDGTPVRYYLSIDRHEDVKLLSGFVRASMLAVPVLLAVVALGAWLIARMALAPLLRFRRLAAAIGEKSLDQRVSEADLPAELAELAREFNAMLERIDRGYRRLQEFSADLAHELRTPIATVMGRGQVALSQRRTEAQLRDVLEGDIEELERLSRLIADMLFIAQAEHGPAALKLEPVDLHEEAGRVMDYLSVVAEEKGVRVVLQGNAQVDAERLLVQRAITNLMSNATRHARPNSTVRVDIAKDADGSRLHVANTGEAIAAEHLDRIFDRFYRVDASRTRLSGGTGLGLAIVRSIMEAHSGEVTAASDPATGTTVFTLFFPEQAHGAAAFEDRTAIKAPRKSPPAASSFATK</sequence>
<comment type="subcellular location">
    <subcellularLocation>
        <location evidence="2">Cell inner membrane</location>
        <topology evidence="2">Multi-pass membrane protein</topology>
    </subcellularLocation>
</comment>
<keyword evidence="9 14" id="KW-0418">Kinase</keyword>
<proteinExistence type="predicted"/>
<feature type="domain" description="Histidine kinase" evidence="16">
    <location>
        <begin position="240"/>
        <end position="455"/>
    </location>
</feature>
<evidence type="ECO:0000259" key="16">
    <source>
        <dbReference type="PROSITE" id="PS50109"/>
    </source>
</evidence>
<feature type="domain" description="HAMP" evidence="17">
    <location>
        <begin position="179"/>
        <end position="232"/>
    </location>
</feature>
<comment type="function">
    <text evidence="14">Member of a two-component regulatory system.</text>
</comment>
<dbReference type="EC" id="2.7.13.3" evidence="14"/>
<keyword evidence="10 14" id="KW-0067">ATP-binding</keyword>
<organism evidence="18 19">
    <name type="scientific">Ramlibacter monticola</name>
    <dbReference type="NCBI Taxonomy" id="1926872"/>
    <lineage>
        <taxon>Bacteria</taxon>
        <taxon>Pseudomonadati</taxon>
        <taxon>Pseudomonadota</taxon>
        <taxon>Betaproteobacteria</taxon>
        <taxon>Burkholderiales</taxon>
        <taxon>Comamonadaceae</taxon>
        <taxon>Ramlibacter</taxon>
    </lineage>
</organism>
<dbReference type="SUPFAM" id="SSF47384">
    <property type="entry name" value="Homodimeric domain of signal transducing histidine kinase"/>
    <property type="match status" value="1"/>
</dbReference>
<dbReference type="NCBIfam" id="TIGR01386">
    <property type="entry name" value="cztS_silS_copS"/>
    <property type="match status" value="1"/>
</dbReference>
<dbReference type="PROSITE" id="PS50109">
    <property type="entry name" value="HIS_KIN"/>
    <property type="match status" value="1"/>
</dbReference>
<dbReference type="Pfam" id="PF00672">
    <property type="entry name" value="HAMP"/>
    <property type="match status" value="1"/>
</dbReference>
<keyword evidence="6 14" id="KW-0808">Transferase</keyword>
<evidence type="ECO:0000256" key="6">
    <source>
        <dbReference type="ARBA" id="ARBA00022679"/>
    </source>
</evidence>
<name>A0A937CTQ5_9BURK</name>
<keyword evidence="19" id="KW-1185">Reference proteome</keyword>
<dbReference type="SMART" id="SM00388">
    <property type="entry name" value="HisKA"/>
    <property type="match status" value="1"/>
</dbReference>
<evidence type="ECO:0000256" key="15">
    <source>
        <dbReference type="SAM" id="MobiDB-lite"/>
    </source>
</evidence>
<keyword evidence="3 14" id="KW-1003">Cell membrane</keyword>
<dbReference type="PRINTS" id="PR00344">
    <property type="entry name" value="BCTRLSENSOR"/>
</dbReference>
<feature type="transmembrane region" description="Helical" evidence="14">
    <location>
        <begin position="161"/>
        <end position="182"/>
    </location>
</feature>
<dbReference type="CDD" id="cd06225">
    <property type="entry name" value="HAMP"/>
    <property type="match status" value="1"/>
</dbReference>
<dbReference type="InterPro" id="IPR006290">
    <property type="entry name" value="CztS_silS_copS"/>
</dbReference>
<dbReference type="CDD" id="cd00082">
    <property type="entry name" value="HisKA"/>
    <property type="match status" value="1"/>
</dbReference>
<gene>
    <name evidence="18" type="ORF">JJ685_08710</name>
</gene>
<evidence type="ECO:0000313" key="18">
    <source>
        <dbReference type="EMBL" id="MBL0391217.1"/>
    </source>
</evidence>
<evidence type="ECO:0000256" key="11">
    <source>
        <dbReference type="ARBA" id="ARBA00022989"/>
    </source>
</evidence>
<dbReference type="InterPro" id="IPR003660">
    <property type="entry name" value="HAMP_dom"/>
</dbReference>